<evidence type="ECO:0000256" key="5">
    <source>
        <dbReference type="ARBA" id="ARBA00031395"/>
    </source>
</evidence>
<evidence type="ECO:0000313" key="14">
    <source>
        <dbReference type="Proteomes" id="UP001299608"/>
    </source>
</evidence>
<evidence type="ECO:0000256" key="8">
    <source>
        <dbReference type="PIRSR" id="PIRSR006487-1"/>
    </source>
</evidence>
<dbReference type="EC" id="2.1.2.10" evidence="2 7"/>
<dbReference type="InterPro" id="IPR027266">
    <property type="entry name" value="TrmE/GcvT-like"/>
</dbReference>
<evidence type="ECO:0000256" key="6">
    <source>
        <dbReference type="ARBA" id="ARBA00047665"/>
    </source>
</evidence>
<name>A0AAW5C1H5_9FIRM</name>
<dbReference type="NCBIfam" id="TIGR00528">
    <property type="entry name" value="gcvT"/>
    <property type="match status" value="1"/>
</dbReference>
<dbReference type="SUPFAM" id="SSF101790">
    <property type="entry name" value="Aminomethyltransferase beta-barrel domain"/>
    <property type="match status" value="1"/>
</dbReference>
<dbReference type="InterPro" id="IPR006223">
    <property type="entry name" value="GcvT"/>
</dbReference>
<comment type="similarity">
    <text evidence="1 7">Belongs to the GcvT family.</text>
</comment>
<evidence type="ECO:0000256" key="4">
    <source>
        <dbReference type="ARBA" id="ARBA00022679"/>
    </source>
</evidence>
<evidence type="ECO:0000259" key="10">
    <source>
        <dbReference type="Pfam" id="PF08669"/>
    </source>
</evidence>
<dbReference type="Proteomes" id="UP001299608">
    <property type="component" value="Unassembled WGS sequence"/>
</dbReference>
<dbReference type="Gene3D" id="2.40.30.110">
    <property type="entry name" value="Aminomethyltransferase beta-barrel domains"/>
    <property type="match status" value="1"/>
</dbReference>
<feature type="binding site" evidence="8">
    <location>
        <position position="205"/>
    </location>
    <ligand>
        <name>substrate</name>
    </ligand>
</feature>
<reference evidence="11" key="3">
    <citation type="submission" date="2022-01" db="EMBL/GenBank/DDBJ databases">
        <title>Collection of gut derived symbiotic bacterial strains cultured from healthy donors.</title>
        <authorList>
            <person name="Lin H."/>
            <person name="Kohout C."/>
            <person name="Waligurski E."/>
            <person name="Pamer E.G."/>
        </authorList>
    </citation>
    <scope>NUCLEOTIDE SEQUENCE</scope>
    <source>
        <strain evidence="11">DFI.6.55</strain>
    </source>
</reference>
<feature type="domain" description="Aminomethyltransferase C-terminal" evidence="10">
    <location>
        <begin position="289"/>
        <end position="367"/>
    </location>
</feature>
<dbReference type="GO" id="GO:0008483">
    <property type="term" value="F:transaminase activity"/>
    <property type="evidence" value="ECO:0007669"/>
    <property type="project" value="UniProtKB-KW"/>
</dbReference>
<proteinExistence type="inferred from homology"/>
<dbReference type="Gene3D" id="3.30.70.1400">
    <property type="entry name" value="Aminomethyltransferase beta-barrel domains"/>
    <property type="match status" value="1"/>
</dbReference>
<dbReference type="PANTHER" id="PTHR43757">
    <property type="entry name" value="AMINOMETHYLTRANSFERASE"/>
    <property type="match status" value="1"/>
</dbReference>
<dbReference type="SUPFAM" id="SSF103025">
    <property type="entry name" value="Folate-binding domain"/>
    <property type="match status" value="1"/>
</dbReference>
<dbReference type="InterPro" id="IPR028896">
    <property type="entry name" value="GcvT/YgfZ/DmdA"/>
</dbReference>
<evidence type="ECO:0000313" key="11">
    <source>
        <dbReference type="EMBL" id="MCG4746099.1"/>
    </source>
</evidence>
<dbReference type="GO" id="GO:0005960">
    <property type="term" value="C:glycine cleavage complex"/>
    <property type="evidence" value="ECO:0007669"/>
    <property type="project" value="InterPro"/>
</dbReference>
<accession>A0AAW5C1H5</accession>
<dbReference type="NCBIfam" id="NF001567">
    <property type="entry name" value="PRK00389.1"/>
    <property type="match status" value="1"/>
</dbReference>
<comment type="catalytic activity">
    <reaction evidence="6 7">
        <text>N(6)-[(R)-S(8)-aminomethyldihydrolipoyl]-L-lysyl-[protein] + (6S)-5,6,7,8-tetrahydrofolate = N(6)-[(R)-dihydrolipoyl]-L-lysyl-[protein] + (6R)-5,10-methylene-5,6,7,8-tetrahydrofolate + NH4(+)</text>
        <dbReference type="Rhea" id="RHEA:16945"/>
        <dbReference type="Rhea" id="RHEA-COMP:10475"/>
        <dbReference type="Rhea" id="RHEA-COMP:10492"/>
        <dbReference type="ChEBI" id="CHEBI:15636"/>
        <dbReference type="ChEBI" id="CHEBI:28938"/>
        <dbReference type="ChEBI" id="CHEBI:57453"/>
        <dbReference type="ChEBI" id="CHEBI:83100"/>
        <dbReference type="ChEBI" id="CHEBI:83143"/>
        <dbReference type="EC" id="2.1.2.10"/>
    </reaction>
</comment>
<gene>
    <name evidence="7 11" type="primary">gcvT</name>
    <name evidence="12" type="ORF">G5B36_05220</name>
    <name evidence="11" type="ORF">L0N08_11795</name>
</gene>
<comment type="caution">
    <text evidence="11">The sequence shown here is derived from an EMBL/GenBank/DDBJ whole genome shotgun (WGS) entry which is preliminary data.</text>
</comment>
<keyword evidence="3 7" id="KW-0032">Aminotransferase</keyword>
<organism evidence="11 14">
    <name type="scientific">Enterocloster aldenensis</name>
    <dbReference type="NCBI Taxonomy" id="358742"/>
    <lineage>
        <taxon>Bacteria</taxon>
        <taxon>Bacillati</taxon>
        <taxon>Bacillota</taxon>
        <taxon>Clostridia</taxon>
        <taxon>Lachnospirales</taxon>
        <taxon>Lachnospiraceae</taxon>
        <taxon>Enterocloster</taxon>
    </lineage>
</organism>
<dbReference type="RefSeq" id="WP_118708666.1">
    <property type="nucleotide sequence ID" value="NZ_JAAITT010000005.1"/>
</dbReference>
<dbReference type="GO" id="GO:0004047">
    <property type="term" value="F:aminomethyltransferase activity"/>
    <property type="evidence" value="ECO:0007669"/>
    <property type="project" value="UniProtKB-UniRule"/>
</dbReference>
<keyword evidence="13" id="KW-1185">Reference proteome</keyword>
<dbReference type="PANTHER" id="PTHR43757:SF2">
    <property type="entry name" value="AMINOMETHYLTRANSFERASE, MITOCHONDRIAL"/>
    <property type="match status" value="1"/>
</dbReference>
<evidence type="ECO:0000256" key="3">
    <source>
        <dbReference type="ARBA" id="ARBA00022576"/>
    </source>
</evidence>
<comment type="function">
    <text evidence="7">The glycine cleavage system catalyzes the degradation of glycine.</text>
</comment>
<reference evidence="12" key="2">
    <citation type="submission" date="2020-02" db="EMBL/GenBank/DDBJ databases">
        <authorList>
            <person name="Littmann E."/>
            <person name="Sorbara M."/>
        </authorList>
    </citation>
    <scope>NUCLEOTIDE SEQUENCE</scope>
    <source>
        <strain evidence="12">MSK.1.17</strain>
    </source>
</reference>
<evidence type="ECO:0000313" key="12">
    <source>
        <dbReference type="EMBL" id="NSJ48096.1"/>
    </source>
</evidence>
<dbReference type="HAMAP" id="MF_00259">
    <property type="entry name" value="GcvT"/>
    <property type="match status" value="1"/>
</dbReference>
<dbReference type="Pfam" id="PF01571">
    <property type="entry name" value="GCV_T"/>
    <property type="match status" value="1"/>
</dbReference>
<evidence type="ECO:0000256" key="7">
    <source>
        <dbReference type="HAMAP-Rule" id="MF_00259"/>
    </source>
</evidence>
<dbReference type="InterPro" id="IPR022903">
    <property type="entry name" value="GcvT_bac"/>
</dbReference>
<evidence type="ECO:0000256" key="1">
    <source>
        <dbReference type="ARBA" id="ARBA00008609"/>
    </source>
</evidence>
<dbReference type="InterPro" id="IPR006222">
    <property type="entry name" value="GCVT_N"/>
</dbReference>
<feature type="domain" description="GCVT N-terminal" evidence="9">
    <location>
        <begin position="15"/>
        <end position="272"/>
    </location>
</feature>
<dbReference type="EMBL" id="JAAITT010000005">
    <property type="protein sequence ID" value="NSJ48096.1"/>
    <property type="molecule type" value="Genomic_DNA"/>
</dbReference>
<protein>
    <recommendedName>
        <fullName evidence="2 7">Aminomethyltransferase</fullName>
        <ecNumber evidence="2 7">2.1.2.10</ecNumber>
    </recommendedName>
    <alternativeName>
        <fullName evidence="5 7">Glycine cleavage system T protein</fullName>
    </alternativeName>
</protein>
<dbReference type="AlphaFoldDB" id="A0AAW5C1H5"/>
<dbReference type="GO" id="GO:0019464">
    <property type="term" value="P:glycine decarboxylation via glycine cleavage system"/>
    <property type="evidence" value="ECO:0007669"/>
    <property type="project" value="UniProtKB-UniRule"/>
</dbReference>
<dbReference type="InterPro" id="IPR029043">
    <property type="entry name" value="GcvT/YgfZ_C"/>
</dbReference>
<dbReference type="InterPro" id="IPR013977">
    <property type="entry name" value="GcvT_C"/>
</dbReference>
<reference evidence="12 13" key="1">
    <citation type="journal article" date="2020" name="Cell Host Microbe">
        <title>Functional and Genomic Variation between Human-Derived Isolates of Lachnospiraceae Reveals Inter- and Intra-Species Diversity.</title>
        <authorList>
            <person name="Sorbara M.T."/>
            <person name="Littmann E.R."/>
            <person name="Fontana E."/>
            <person name="Moody T.U."/>
            <person name="Kohout C.E."/>
            <person name="Gjonbalaj M."/>
            <person name="Eaton V."/>
            <person name="Seok R."/>
            <person name="Leiner I.M."/>
            <person name="Pamer E.G."/>
        </authorList>
    </citation>
    <scope>NUCLEOTIDE SEQUENCE [LARGE SCALE GENOMIC DNA]</scope>
    <source>
        <strain evidence="12 13">MSK.1.17</strain>
    </source>
</reference>
<keyword evidence="4 7" id="KW-0808">Transferase</keyword>
<evidence type="ECO:0000256" key="2">
    <source>
        <dbReference type="ARBA" id="ARBA00012616"/>
    </source>
</evidence>
<dbReference type="FunFam" id="3.30.70.1400:FF:000001">
    <property type="entry name" value="Aminomethyltransferase"/>
    <property type="match status" value="1"/>
</dbReference>
<dbReference type="PIRSF" id="PIRSF006487">
    <property type="entry name" value="GcvT"/>
    <property type="match status" value="1"/>
</dbReference>
<dbReference type="Pfam" id="PF08669">
    <property type="entry name" value="GCV_T_C"/>
    <property type="match status" value="1"/>
</dbReference>
<dbReference type="Gene3D" id="3.30.1360.120">
    <property type="entry name" value="Probable tRNA modification gtpase trme, domain 1"/>
    <property type="match status" value="1"/>
</dbReference>
<dbReference type="Proteomes" id="UP000669239">
    <property type="component" value="Unassembled WGS sequence"/>
</dbReference>
<dbReference type="GO" id="GO:0005829">
    <property type="term" value="C:cytosol"/>
    <property type="evidence" value="ECO:0007669"/>
    <property type="project" value="TreeGrafter"/>
</dbReference>
<evidence type="ECO:0000259" key="9">
    <source>
        <dbReference type="Pfam" id="PF01571"/>
    </source>
</evidence>
<comment type="subunit">
    <text evidence="7">The glycine cleavage system is composed of four proteins: P, T, L and H.</text>
</comment>
<sequence>MGTEVTEVVERKTPLYDTHVKYKGKIVPFAGYLLPVQYDTGVIGEHMAVRTGCGLFDVSHMGEIICRGKDALQNLNMLLTNDYTVMAEGQARYSPMCNEEGGVVDDLIVYKVRDNCYFIVVNAANKDKDYAWMKARQFGDVVFEDISDRVAQLALQGPKAMDVLKKVAKEEEIPDKYYTCRYDCMIGDIRCIISRTGYTGEDGVEIYMAPEDAPGMWELLMDKGQEEGLIPCGLGARDTLRLEASMPLYGHEMDDCISPKEAGLGIFVKMDKEDFIGKKALVEKGPLTRKRVGLKVTGRGIIREHQPVYIGDQQIGMTTSGTHCPYLGYPAAMALVGIGYKEPGTAVEVEVRGRRVAAEVVKLPFYKLKK</sequence>
<evidence type="ECO:0000313" key="13">
    <source>
        <dbReference type="Proteomes" id="UP000669239"/>
    </source>
</evidence>
<dbReference type="Gene3D" id="4.10.1250.10">
    <property type="entry name" value="Aminomethyltransferase fragment"/>
    <property type="match status" value="1"/>
</dbReference>
<dbReference type="FunFam" id="2.40.30.110:FF:000003">
    <property type="entry name" value="Aminomethyltransferase"/>
    <property type="match status" value="1"/>
</dbReference>
<dbReference type="EMBL" id="JAKNGE010000012">
    <property type="protein sequence ID" value="MCG4746099.1"/>
    <property type="molecule type" value="Genomic_DNA"/>
</dbReference>